<accession>A0A6M3JPT5</accession>
<protein>
    <submittedName>
        <fullName evidence="1">Uncharacterized protein</fullName>
    </submittedName>
</protein>
<evidence type="ECO:0000313" key="2">
    <source>
        <dbReference type="EMBL" id="QJA89512.1"/>
    </source>
</evidence>
<gene>
    <name evidence="1" type="ORF">MM415A02916_0010</name>
    <name evidence="2" type="ORF">MM415B02540_0011</name>
</gene>
<dbReference type="EMBL" id="MT142850">
    <property type="protein sequence ID" value="QJA89512.1"/>
    <property type="molecule type" value="Genomic_DNA"/>
</dbReference>
<name>A0A6M3JPT5_9ZZZZ</name>
<organism evidence="1">
    <name type="scientific">viral metagenome</name>
    <dbReference type="NCBI Taxonomy" id="1070528"/>
    <lineage>
        <taxon>unclassified sequences</taxon>
        <taxon>metagenomes</taxon>
        <taxon>organismal metagenomes</taxon>
    </lineage>
</organism>
<proteinExistence type="predicted"/>
<sequence>MLILKAYINNREIDEIHIQNTGEIKNDKTKYLIRKPKCDIPIFHKRSDGYRPLLIKALKILEKEYA</sequence>
<dbReference type="AlphaFoldDB" id="A0A6M3JPT5"/>
<reference evidence="1" key="1">
    <citation type="submission" date="2020-03" db="EMBL/GenBank/DDBJ databases">
        <title>The deep terrestrial virosphere.</title>
        <authorList>
            <person name="Holmfeldt K."/>
            <person name="Nilsson E."/>
            <person name="Simone D."/>
            <person name="Lopez-Fernandez M."/>
            <person name="Wu X."/>
            <person name="de Brujin I."/>
            <person name="Lundin D."/>
            <person name="Andersson A."/>
            <person name="Bertilsson S."/>
            <person name="Dopson M."/>
        </authorList>
    </citation>
    <scope>NUCLEOTIDE SEQUENCE</scope>
    <source>
        <strain evidence="1">MM415A02916</strain>
        <strain evidence="2">MM415B02540</strain>
    </source>
</reference>
<evidence type="ECO:0000313" key="1">
    <source>
        <dbReference type="EMBL" id="QJA72114.1"/>
    </source>
</evidence>
<dbReference type="EMBL" id="MT141925">
    <property type="protein sequence ID" value="QJA72114.1"/>
    <property type="molecule type" value="Genomic_DNA"/>
</dbReference>